<evidence type="ECO:0000313" key="3">
    <source>
        <dbReference type="Proteomes" id="UP001307889"/>
    </source>
</evidence>
<proteinExistence type="predicted"/>
<organism evidence="2 3">
    <name type="scientific">Nesidiocoris tenuis</name>
    <dbReference type="NCBI Taxonomy" id="355587"/>
    <lineage>
        <taxon>Eukaryota</taxon>
        <taxon>Metazoa</taxon>
        <taxon>Ecdysozoa</taxon>
        <taxon>Arthropoda</taxon>
        <taxon>Hexapoda</taxon>
        <taxon>Insecta</taxon>
        <taxon>Pterygota</taxon>
        <taxon>Neoptera</taxon>
        <taxon>Paraneoptera</taxon>
        <taxon>Hemiptera</taxon>
        <taxon>Heteroptera</taxon>
        <taxon>Panheteroptera</taxon>
        <taxon>Cimicomorpha</taxon>
        <taxon>Miridae</taxon>
        <taxon>Dicyphina</taxon>
        <taxon>Nesidiocoris</taxon>
    </lineage>
</organism>
<feature type="region of interest" description="Disordered" evidence="1">
    <location>
        <begin position="396"/>
        <end position="438"/>
    </location>
</feature>
<feature type="compositionally biased region" description="Polar residues" evidence="1">
    <location>
        <begin position="400"/>
        <end position="419"/>
    </location>
</feature>
<feature type="region of interest" description="Disordered" evidence="1">
    <location>
        <begin position="1"/>
        <end position="45"/>
    </location>
</feature>
<feature type="compositionally biased region" description="Acidic residues" evidence="1">
    <location>
        <begin position="189"/>
        <end position="200"/>
    </location>
</feature>
<dbReference type="EMBL" id="AP028909">
    <property type="protein sequence ID" value="BES87720.1"/>
    <property type="molecule type" value="Genomic_DNA"/>
</dbReference>
<feature type="compositionally biased region" description="Basic and acidic residues" evidence="1">
    <location>
        <begin position="201"/>
        <end position="210"/>
    </location>
</feature>
<dbReference type="Proteomes" id="UP001307889">
    <property type="component" value="Chromosome 1"/>
</dbReference>
<feature type="compositionally biased region" description="Polar residues" evidence="1">
    <location>
        <begin position="29"/>
        <end position="41"/>
    </location>
</feature>
<reference evidence="2 3" key="1">
    <citation type="submission" date="2023-09" db="EMBL/GenBank/DDBJ databases">
        <title>Nesidiocoris tenuis whole genome shotgun sequence.</title>
        <authorList>
            <person name="Shibata T."/>
            <person name="Shimoda M."/>
            <person name="Kobayashi T."/>
            <person name="Uehara T."/>
        </authorList>
    </citation>
    <scope>NUCLEOTIDE SEQUENCE [LARGE SCALE GENOMIC DNA]</scope>
    <source>
        <strain evidence="2 3">Japan</strain>
    </source>
</reference>
<protein>
    <submittedName>
        <fullName evidence="2">Uncharacterized protein</fullName>
    </submittedName>
</protein>
<sequence>MKKSSWKKFFTKSRSKSGSRSKNSASVSEPTTQNEDTSSVAIENKEPIVQKLVAEKPLEAEVMNPVASAVQDAGPPLKQESRMNSSTSQPISSTNQDFMAEEVDSQISSINSQASEKPATVTDLDLVQDVDQADSSVMVRHPAFSESVPSNEGVDSTQTSIQETAVEQAFTSIGTAVPQQLSSVGETEMILESEAPESEDRESGDPDSRTVTDGAQPEEREAAQTLMVVEDVKFENARTASDDEGEFAVDRSQPQQLSKLDVLGPDLQINPNYSESDDSQKPVAQPFDITNNFVTTDYQLSETGESGNQSILSETDCESDSAAIVLELPTQLLNKDERPSRDAESLRGAEMLFFSGVTNSGTGQENMTPILFFGPQAGNFVEEKIVYQVASGRHTDDSYHVSQASLPRSQISNDGQSPPTLEYEDEDQHNSRDIVKKM</sequence>
<gene>
    <name evidence="2" type="ORF">NTJ_00525</name>
</gene>
<feature type="compositionally biased region" description="Polar residues" evidence="1">
    <location>
        <begin position="82"/>
        <end position="94"/>
    </location>
</feature>
<name>A0ABN7AA39_9HEMI</name>
<feature type="compositionally biased region" description="Polar residues" evidence="1">
    <location>
        <begin position="175"/>
        <end position="185"/>
    </location>
</feature>
<feature type="region of interest" description="Disordered" evidence="1">
    <location>
        <begin position="175"/>
        <end position="285"/>
    </location>
</feature>
<evidence type="ECO:0000256" key="1">
    <source>
        <dbReference type="SAM" id="MobiDB-lite"/>
    </source>
</evidence>
<feature type="region of interest" description="Disordered" evidence="1">
    <location>
        <begin position="68"/>
        <end position="94"/>
    </location>
</feature>
<feature type="compositionally biased region" description="Basic residues" evidence="1">
    <location>
        <begin position="1"/>
        <end position="19"/>
    </location>
</feature>
<feature type="compositionally biased region" description="Basic and acidic residues" evidence="1">
    <location>
        <begin position="428"/>
        <end position="438"/>
    </location>
</feature>
<keyword evidence="3" id="KW-1185">Reference proteome</keyword>
<accession>A0ABN7AA39</accession>
<evidence type="ECO:0000313" key="2">
    <source>
        <dbReference type="EMBL" id="BES87720.1"/>
    </source>
</evidence>